<proteinExistence type="predicted"/>
<dbReference type="AlphaFoldDB" id="S2JPD6"/>
<keyword evidence="2" id="KW-1185">Reference proteome</keyword>
<gene>
    <name evidence="1" type="ORF">HMPREF1544_11645</name>
</gene>
<dbReference type="VEuPathDB" id="FungiDB:HMPREF1544_11645"/>
<protein>
    <submittedName>
        <fullName evidence="1">Uncharacterized protein</fullName>
    </submittedName>
</protein>
<evidence type="ECO:0000313" key="1">
    <source>
        <dbReference type="EMBL" id="EPB81625.1"/>
    </source>
</evidence>
<dbReference type="InParanoid" id="S2JPD6"/>
<name>S2JPD6_MUCC1</name>
<dbReference type="EMBL" id="KE124159">
    <property type="protein sequence ID" value="EPB81625.1"/>
    <property type="molecule type" value="Genomic_DNA"/>
</dbReference>
<accession>S2JPD6</accession>
<evidence type="ECO:0000313" key="2">
    <source>
        <dbReference type="Proteomes" id="UP000014254"/>
    </source>
</evidence>
<sequence length="166" mass="18738">MQIFDEGRGDRAQNSYFQCNRSLPQCFVQVDAQEAACFYKLATSTTGGSKGWSDAGRLFQESSSTILHSTKKYATLYEVNDGRAPDNNTALFGVKKRKQEVVIIDDDEESKPNKAIKAKRHDVELNAALEEYLDEVDKTCLKTDDDVEKDEKLFLELLEADNIELT</sequence>
<reference evidence="2" key="1">
    <citation type="submission" date="2013-05" db="EMBL/GenBank/DDBJ databases">
        <title>The Genome sequence of Mucor circinelloides f. circinelloides 1006PhL.</title>
        <authorList>
            <consortium name="The Broad Institute Genomics Platform"/>
            <person name="Cuomo C."/>
            <person name="Earl A."/>
            <person name="Findley K."/>
            <person name="Lee S.C."/>
            <person name="Walker B."/>
            <person name="Young S."/>
            <person name="Zeng Q."/>
            <person name="Gargeya S."/>
            <person name="Fitzgerald M."/>
            <person name="Haas B."/>
            <person name="Abouelleil A."/>
            <person name="Allen A.W."/>
            <person name="Alvarado L."/>
            <person name="Arachchi H.M."/>
            <person name="Berlin A.M."/>
            <person name="Chapman S.B."/>
            <person name="Gainer-Dewar J."/>
            <person name="Goldberg J."/>
            <person name="Griggs A."/>
            <person name="Gujja S."/>
            <person name="Hansen M."/>
            <person name="Howarth C."/>
            <person name="Imamovic A."/>
            <person name="Ireland A."/>
            <person name="Larimer J."/>
            <person name="McCowan C."/>
            <person name="Murphy C."/>
            <person name="Pearson M."/>
            <person name="Poon T.W."/>
            <person name="Priest M."/>
            <person name="Roberts A."/>
            <person name="Saif S."/>
            <person name="Shea T."/>
            <person name="Sisk P."/>
            <person name="Sykes S."/>
            <person name="Wortman J."/>
            <person name="Nusbaum C."/>
            <person name="Birren B."/>
        </authorList>
    </citation>
    <scope>NUCLEOTIDE SEQUENCE [LARGE SCALE GENOMIC DNA]</scope>
    <source>
        <strain evidence="2">1006PhL</strain>
    </source>
</reference>
<dbReference type="OrthoDB" id="10466710at2759"/>
<organism evidence="1 2">
    <name type="scientific">Mucor circinelloides f. circinelloides (strain 1006PhL)</name>
    <name type="common">Mucormycosis agent</name>
    <name type="synonym">Calyptromyces circinelloides</name>
    <dbReference type="NCBI Taxonomy" id="1220926"/>
    <lineage>
        <taxon>Eukaryota</taxon>
        <taxon>Fungi</taxon>
        <taxon>Fungi incertae sedis</taxon>
        <taxon>Mucoromycota</taxon>
        <taxon>Mucoromycotina</taxon>
        <taxon>Mucoromycetes</taxon>
        <taxon>Mucorales</taxon>
        <taxon>Mucorineae</taxon>
        <taxon>Mucoraceae</taxon>
        <taxon>Mucor</taxon>
    </lineage>
</organism>
<dbReference type="Proteomes" id="UP000014254">
    <property type="component" value="Unassembled WGS sequence"/>
</dbReference>